<dbReference type="Proteomes" id="UP000193355">
    <property type="component" value="Unassembled WGS sequence"/>
</dbReference>
<comment type="similarity">
    <text evidence="1">Belongs to the peptidase C69 family.</text>
</comment>
<evidence type="ECO:0000313" key="4">
    <source>
        <dbReference type="Proteomes" id="UP000193355"/>
    </source>
</evidence>
<comment type="catalytic activity">
    <reaction evidence="1">
        <text>an L-aminoacyl-L-amino acid + H2O = 2 an L-alpha-amino acid</text>
        <dbReference type="Rhea" id="RHEA:48940"/>
        <dbReference type="ChEBI" id="CHEBI:15377"/>
        <dbReference type="ChEBI" id="CHEBI:59869"/>
        <dbReference type="ChEBI" id="CHEBI:77460"/>
    </reaction>
</comment>
<sequence>MSEKSVIRKAGIVAGAFALSAMLVGSALACTSLMVGKNATVDGSTIVSHTVDGWYDHRMQIVPGQKWEDGAMAPVYKNLCYQTMPTKPLNKVGEIPQVSETYTYFNTGYPSMNEHKLMMAEATWGGREESYCDSGWMTIEMLQVFALQRAKTARDAIVVMGALAEKYGYGDVGEGLWIADGNEVWLFEITGPGPLWNSELGIPGAVWAAARIPDDHVSVIANRSRIGKLDLKDKDNYMASSNVISFAKDMGWWKEGEEFLFNKAYMPAEDYDYAPICSRREWRALSLLAPSLNLSPTAAQYPLSVKPDKKVSAQDIMAINRDHYQGTPYDLSKTKAGGPFESPVFYRANKDQRPDGTKDVYWERNISIFRCSYSHVAQTWADLPDSVGGIMWFGLDQPLTTVYVPVFAGVTKVPSSWSDGYRHKMDRNSAFWAFNFVSNWATLKWNYMIKDIAAERSRFEGQFFAEVPAIKATAVEMHKKDPASAVEFLTNYSYNNMLAVEKAWWELGDTLVGKYCDGYVMTDEGAQESAGYPTWWLEDVEYGKTSNPADPK</sequence>
<gene>
    <name evidence="3" type="ORF">SAMN06275492_13120</name>
</gene>
<accession>A0A1X7KLY2</accession>
<dbReference type="GO" id="GO:0006508">
    <property type="term" value="P:proteolysis"/>
    <property type="evidence" value="ECO:0007669"/>
    <property type="project" value="UniProtKB-KW"/>
</dbReference>
<feature type="chain" id="PRO_5012507769" description="Dipeptidase" evidence="2">
    <location>
        <begin position="30"/>
        <end position="552"/>
    </location>
</feature>
<keyword evidence="2" id="KW-0732">Signal</keyword>
<dbReference type="GO" id="GO:0016805">
    <property type="term" value="F:dipeptidase activity"/>
    <property type="evidence" value="ECO:0007669"/>
    <property type="project" value="UniProtKB-KW"/>
</dbReference>
<proteinExistence type="inferred from homology"/>
<keyword evidence="4" id="KW-1185">Reference proteome</keyword>
<dbReference type="PANTHER" id="PTHR12994">
    <property type="entry name" value="SECERNIN"/>
    <property type="match status" value="1"/>
</dbReference>
<dbReference type="STRING" id="561720.SAMN06275492_13120"/>
<dbReference type="AlphaFoldDB" id="A0A1X7KLY2"/>
<keyword evidence="1" id="KW-0378">Hydrolase</keyword>
<reference evidence="4" key="1">
    <citation type="submission" date="2017-04" db="EMBL/GenBank/DDBJ databases">
        <authorList>
            <person name="Varghese N."/>
            <person name="Submissions S."/>
        </authorList>
    </citation>
    <scope>NUCLEOTIDE SEQUENCE [LARGE SCALE GENOMIC DNA]</scope>
    <source>
        <strain evidence="4">USBA 82</strain>
    </source>
</reference>
<name>A0A1X7KLY2_9BACT</name>
<dbReference type="PROSITE" id="PS51257">
    <property type="entry name" value="PROKAR_LIPOPROTEIN"/>
    <property type="match status" value="1"/>
</dbReference>
<evidence type="ECO:0000313" key="3">
    <source>
        <dbReference type="EMBL" id="SMG42478.1"/>
    </source>
</evidence>
<feature type="signal peptide" evidence="2">
    <location>
        <begin position="1"/>
        <end position="29"/>
    </location>
</feature>
<organism evidence="3 4">
    <name type="scientific">Dethiosulfovibrio salsuginis</name>
    <dbReference type="NCBI Taxonomy" id="561720"/>
    <lineage>
        <taxon>Bacteria</taxon>
        <taxon>Thermotogati</taxon>
        <taxon>Synergistota</taxon>
        <taxon>Synergistia</taxon>
        <taxon>Synergistales</taxon>
        <taxon>Dethiosulfovibrionaceae</taxon>
        <taxon>Dethiosulfovibrio</taxon>
    </lineage>
</organism>
<dbReference type="InterPro" id="IPR005322">
    <property type="entry name" value="Peptidase_C69"/>
</dbReference>
<dbReference type="OrthoDB" id="9764088at2"/>
<dbReference type="PANTHER" id="PTHR12994:SF17">
    <property type="entry name" value="LD30995P"/>
    <property type="match status" value="1"/>
</dbReference>
<dbReference type="GO" id="GO:0070004">
    <property type="term" value="F:cysteine-type exopeptidase activity"/>
    <property type="evidence" value="ECO:0007669"/>
    <property type="project" value="InterPro"/>
</dbReference>
<dbReference type="RefSeq" id="WP_085545274.1">
    <property type="nucleotide sequence ID" value="NZ_FXBB01000031.1"/>
</dbReference>
<evidence type="ECO:0000256" key="2">
    <source>
        <dbReference type="SAM" id="SignalP"/>
    </source>
</evidence>
<evidence type="ECO:0000256" key="1">
    <source>
        <dbReference type="RuleBase" id="RU364089"/>
    </source>
</evidence>
<keyword evidence="1" id="KW-0645">Protease</keyword>
<keyword evidence="1" id="KW-0224">Dipeptidase</keyword>
<dbReference type="EC" id="3.4.-.-" evidence="1"/>
<dbReference type="EMBL" id="FXBB01000031">
    <property type="protein sequence ID" value="SMG42478.1"/>
    <property type="molecule type" value="Genomic_DNA"/>
</dbReference>
<protein>
    <recommendedName>
        <fullName evidence="1">Dipeptidase</fullName>
        <ecNumber evidence="1">3.4.-.-</ecNumber>
    </recommendedName>
</protein>
<dbReference type="Pfam" id="PF03577">
    <property type="entry name" value="Peptidase_C69"/>
    <property type="match status" value="1"/>
</dbReference>